<dbReference type="Gene3D" id="2.60.40.640">
    <property type="match status" value="1"/>
</dbReference>
<proteinExistence type="inferred from homology"/>
<name>A0A068WYZ0_ECHGR</name>
<reference evidence="5" key="3">
    <citation type="submission" date="2020-10" db="UniProtKB">
        <authorList>
            <consortium name="WormBaseParasite"/>
        </authorList>
    </citation>
    <scope>IDENTIFICATION</scope>
</reference>
<dbReference type="InterPro" id="IPR014752">
    <property type="entry name" value="Arrestin-like_C"/>
</dbReference>
<dbReference type="GO" id="GO:0005737">
    <property type="term" value="C:cytoplasm"/>
    <property type="evidence" value="ECO:0007669"/>
    <property type="project" value="TreeGrafter"/>
</dbReference>
<dbReference type="Proteomes" id="UP000492820">
    <property type="component" value="Unassembled WGS sequence"/>
</dbReference>
<dbReference type="GO" id="GO:0002031">
    <property type="term" value="P:G protein-coupled receptor internalization"/>
    <property type="evidence" value="ECO:0007669"/>
    <property type="project" value="TreeGrafter"/>
</dbReference>
<dbReference type="InterPro" id="IPR000698">
    <property type="entry name" value="Arrestin"/>
</dbReference>
<evidence type="ECO:0000313" key="4">
    <source>
        <dbReference type="Proteomes" id="UP000492820"/>
    </source>
</evidence>
<reference evidence="3 4" key="1">
    <citation type="journal article" date="2013" name="Nature">
        <title>The genomes of four tapeworm species reveal adaptations to parasitism.</title>
        <authorList>
            <person name="Tsai I.J."/>
            <person name="Zarowiecki M."/>
            <person name="Holroyd N."/>
            <person name="Garciarrubio A."/>
            <person name="Sanchez-Flores A."/>
            <person name="Brooks K.L."/>
            <person name="Tracey A."/>
            <person name="Bobes R.J."/>
            <person name="Fragoso G."/>
            <person name="Sciutto E."/>
            <person name="Aslett M."/>
            <person name="Beasley H."/>
            <person name="Bennett H.M."/>
            <person name="Cai J."/>
            <person name="Camicia F."/>
            <person name="Clark R."/>
            <person name="Cucher M."/>
            <person name="De Silva N."/>
            <person name="Day T.A."/>
            <person name="Deplazes P."/>
            <person name="Estrada K."/>
            <person name="Fernandez C."/>
            <person name="Holland P.W."/>
            <person name="Hou J."/>
            <person name="Hu S."/>
            <person name="Huckvale T."/>
            <person name="Hung S.S."/>
            <person name="Kamenetzky L."/>
            <person name="Keane J.A."/>
            <person name="Kiss F."/>
            <person name="Koziol U."/>
            <person name="Lambert O."/>
            <person name="Liu K."/>
            <person name="Luo X."/>
            <person name="Luo Y."/>
            <person name="Macchiaroli N."/>
            <person name="Nichol S."/>
            <person name="Paps J."/>
            <person name="Parkinson J."/>
            <person name="Pouchkina-Stantcheva N."/>
            <person name="Riddiford N."/>
            <person name="Rosenzvit M."/>
            <person name="Salinas G."/>
            <person name="Wasmuth J.D."/>
            <person name="Zamanian M."/>
            <person name="Zheng Y."/>
            <person name="Cai X."/>
            <person name="Soberon X."/>
            <person name="Olson P.D."/>
            <person name="Laclette J.P."/>
            <person name="Brehm K."/>
            <person name="Berriman M."/>
            <person name="Garciarrubio A."/>
            <person name="Bobes R.J."/>
            <person name="Fragoso G."/>
            <person name="Sanchez-Flores A."/>
            <person name="Estrada K."/>
            <person name="Cevallos M.A."/>
            <person name="Morett E."/>
            <person name="Gonzalez V."/>
            <person name="Portillo T."/>
            <person name="Ochoa-Leyva A."/>
            <person name="Jose M.V."/>
            <person name="Sciutto E."/>
            <person name="Landa A."/>
            <person name="Jimenez L."/>
            <person name="Valdes V."/>
            <person name="Carrero J.C."/>
            <person name="Larralde C."/>
            <person name="Morales-Montor J."/>
            <person name="Limon-Lason J."/>
            <person name="Soberon X."/>
            <person name="Laclette J.P."/>
        </authorList>
    </citation>
    <scope>NUCLEOTIDE SEQUENCE [LARGE SCALE GENOMIC DNA]</scope>
</reference>
<organism evidence="3">
    <name type="scientific">Echinococcus granulosus</name>
    <name type="common">Hydatid tapeworm</name>
    <dbReference type="NCBI Taxonomy" id="6210"/>
    <lineage>
        <taxon>Eukaryota</taxon>
        <taxon>Metazoa</taxon>
        <taxon>Spiralia</taxon>
        <taxon>Lophotrochozoa</taxon>
        <taxon>Platyhelminthes</taxon>
        <taxon>Cestoda</taxon>
        <taxon>Eucestoda</taxon>
        <taxon>Cyclophyllidea</taxon>
        <taxon>Taeniidae</taxon>
        <taxon>Echinococcus</taxon>
        <taxon>Echinococcus granulosus group</taxon>
    </lineage>
</organism>
<evidence type="ECO:0000313" key="3">
    <source>
        <dbReference type="EMBL" id="CDS22891.1"/>
    </source>
</evidence>
<dbReference type="AlphaFoldDB" id="A0A068WYZ0"/>
<dbReference type="OrthoDB" id="6227903at2759"/>
<gene>
    <name evidence="5" type="primary">EGR_04685</name>
    <name evidence="3" type="ORF">EgrG_000687700</name>
</gene>
<dbReference type="SUPFAM" id="SSF81296">
    <property type="entry name" value="E set domains"/>
    <property type="match status" value="1"/>
</dbReference>
<accession>A0A068WYZ0</accession>
<dbReference type="InterPro" id="IPR014756">
    <property type="entry name" value="Ig_E-set"/>
</dbReference>
<sequence>MAIDPGDSRLPLYRDGTVKPVWRKLSPCKSVGLYLLHRDYWSGYQLQHERQHTQKLPQPSECSDKPGSAWNPEFRPENNGIVEGIAHVNPWMLKYKSRVYAEVEARYSIHRTELDAFDFENDNVIFSTRVTLNPPLCDEDTTNCFATPPKDLHQYSADLRQLYEKLGGPCASKPLKFENLTSSGVLPGKAYGNRMEHTFVPPTEATKCTEHPDLPYVTYNFPFRFDINSGPDSIMLKSNKPSPIGKHSVPKNRRELHLDAIYGFHEGDDESDLEEPSPETAVILPRIRHPRQPIETYRGIKKIDLKMQSFKDCFHVDSYPWRQRHKRRPKGGIYWSVRVYAINPNALSPEAKDLAELKIRKLTFLPLSASLHHQPPPQVLNNYCLAVVPGECSDAGVITLAAKLDKIFYAPGDPIHVNMKIYNISSRVIQQITVEVIQYIRIATINNRVWRSSICKREITAENSKAGMPILPETENLRLRCRLNPWPVEAQYAHLFRDKLHKLRPRVPIEAEAFTLNMPTEPNLFYGVQQPARYEEVVQYSVGRHKPAFSTLQGIVEKILTSNSPISIRTPEPSVDEKTFEKDPYNHHSCVRHKMENIANQCSRTPTDQPHQYPIFKDYEIYGEGLDYSNAVQRMMAPQCTPCDRTSVLRGQPVYVNYEVVVSAVLRPQNLPDPLAQDALLDECQLGSGLLNPPKGEIVGTRGPRVALPAIFSVTTPQPEMPVPVANYNVDPRQDRLPKIQPKVQLWEPSDGRGFFLVREQRKVAPCTTSDQNTSL</sequence>
<protein>
    <submittedName>
        <fullName evidence="3 5">Arrestin</fullName>
    </submittedName>
</protein>
<dbReference type="GO" id="GO:0007165">
    <property type="term" value="P:signal transduction"/>
    <property type="evidence" value="ECO:0007669"/>
    <property type="project" value="InterPro"/>
</dbReference>
<dbReference type="EMBL" id="LK028588">
    <property type="protein sequence ID" value="CDS22891.1"/>
    <property type="molecule type" value="Genomic_DNA"/>
</dbReference>
<comment type="similarity">
    <text evidence="1">Belongs to the arrestin family.</text>
</comment>
<evidence type="ECO:0000259" key="2">
    <source>
        <dbReference type="SMART" id="SM01017"/>
    </source>
</evidence>
<feature type="domain" description="Arrestin C-terminal-like" evidence="2">
    <location>
        <begin position="394"/>
        <end position="686"/>
    </location>
</feature>
<dbReference type="PANTHER" id="PTHR11792:SF17">
    <property type="entry name" value="KURTZ ARRESTIN"/>
    <property type="match status" value="1"/>
</dbReference>
<evidence type="ECO:0000313" key="5">
    <source>
        <dbReference type="WBParaSite" id="EgrG_000687700"/>
    </source>
</evidence>
<evidence type="ECO:0000256" key="1">
    <source>
        <dbReference type="ARBA" id="ARBA00005298"/>
    </source>
</evidence>
<dbReference type="GO" id="GO:0001664">
    <property type="term" value="F:G protein-coupled receptor binding"/>
    <property type="evidence" value="ECO:0007669"/>
    <property type="project" value="TreeGrafter"/>
</dbReference>
<reference evidence="3" key="2">
    <citation type="submission" date="2014-06" db="EMBL/GenBank/DDBJ databases">
        <authorList>
            <person name="Aslett M."/>
        </authorList>
    </citation>
    <scope>NUCLEOTIDE SEQUENCE</scope>
</reference>
<dbReference type="InterPro" id="IPR011022">
    <property type="entry name" value="Arrestin_C-like"/>
</dbReference>
<dbReference type="PANTHER" id="PTHR11792">
    <property type="entry name" value="ARRESTIN"/>
    <property type="match status" value="1"/>
</dbReference>
<dbReference type="SMART" id="SM01017">
    <property type="entry name" value="Arrestin_C"/>
    <property type="match status" value="1"/>
</dbReference>
<dbReference type="WBParaSite" id="EgrG_000687700">
    <property type="protein sequence ID" value="EgrG_000687700"/>
    <property type="gene ID" value="EgrG_000687700"/>
</dbReference>